<dbReference type="GO" id="GO:0071949">
    <property type="term" value="F:FAD binding"/>
    <property type="evidence" value="ECO:0007669"/>
    <property type="project" value="TreeGrafter"/>
</dbReference>
<evidence type="ECO:0000256" key="1">
    <source>
        <dbReference type="ARBA" id="ARBA00001974"/>
    </source>
</evidence>
<comment type="pathway">
    <text evidence="10">Amino-acid biosynthesis; L-methionine biosynthesis via de novo pathway.</text>
</comment>
<name>A0A857DI05_9FIRM</name>
<protein>
    <recommendedName>
        <fullName evidence="12">Methylenetetrahydrofolate reductase</fullName>
        <ecNumber evidence="12">1.5.1.54</ecNumber>
    </recommendedName>
</protein>
<dbReference type="GO" id="GO:0005829">
    <property type="term" value="C:cytosol"/>
    <property type="evidence" value="ECO:0007669"/>
    <property type="project" value="InterPro"/>
</dbReference>
<evidence type="ECO:0000256" key="10">
    <source>
        <dbReference type="ARBA" id="ARBA00034478"/>
    </source>
</evidence>
<dbReference type="InterPro" id="IPR004620">
    <property type="entry name" value="MTHF_reductase_bac"/>
</dbReference>
<comment type="catalytic activity">
    <reaction evidence="11">
        <text>(6S)-5-methyl-5,6,7,8-tetrahydrofolate + NAD(+) = (6R)-5,10-methylene-5,6,7,8-tetrahydrofolate + NADH + H(+)</text>
        <dbReference type="Rhea" id="RHEA:19821"/>
        <dbReference type="ChEBI" id="CHEBI:15378"/>
        <dbReference type="ChEBI" id="CHEBI:15636"/>
        <dbReference type="ChEBI" id="CHEBI:18608"/>
        <dbReference type="ChEBI" id="CHEBI:57540"/>
        <dbReference type="ChEBI" id="CHEBI:57945"/>
        <dbReference type="EC" id="1.5.1.54"/>
    </reaction>
    <physiologicalReaction direction="right-to-left" evidence="11">
        <dbReference type="Rhea" id="RHEA:19823"/>
    </physiologicalReaction>
</comment>
<evidence type="ECO:0000256" key="4">
    <source>
        <dbReference type="ARBA" id="ARBA00022605"/>
    </source>
</evidence>
<reference evidence="13 14" key="1">
    <citation type="submission" date="2019-12" db="EMBL/GenBank/DDBJ databases">
        <title>Sequence classification of anaerobic respiratory reductive dehalogenases: First we see many, then we see few.</title>
        <authorList>
            <person name="Molenda O."/>
            <person name="Puentes Jacome L.A."/>
            <person name="Cao X."/>
            <person name="Nesbo C.L."/>
            <person name="Tang S."/>
            <person name="Morson N."/>
            <person name="Patron J."/>
            <person name="Lomheim L."/>
            <person name="Wishart D.S."/>
            <person name="Edwards E.A."/>
        </authorList>
    </citation>
    <scope>NUCLEOTIDE SEQUENCE [LARGE SCALE GENOMIC DNA]</scope>
    <source>
        <strain evidence="13 14">12DCA</strain>
    </source>
</reference>
<evidence type="ECO:0000313" key="13">
    <source>
        <dbReference type="EMBL" id="QHA00122.1"/>
    </source>
</evidence>
<dbReference type="PANTHER" id="PTHR45754">
    <property type="entry name" value="METHYLENETETRAHYDROFOLATE REDUCTASE"/>
    <property type="match status" value="1"/>
</dbReference>
<gene>
    <name evidence="13" type="primary">metF</name>
    <name evidence="13" type="ORF">GQ588_05400</name>
</gene>
<dbReference type="GO" id="GO:0009086">
    <property type="term" value="P:methionine biosynthetic process"/>
    <property type="evidence" value="ECO:0007669"/>
    <property type="project" value="UniProtKB-KW"/>
</dbReference>
<dbReference type="PANTHER" id="PTHR45754:SF3">
    <property type="entry name" value="METHYLENETETRAHYDROFOLATE REDUCTASE (NADPH)"/>
    <property type="match status" value="1"/>
</dbReference>
<dbReference type="RefSeq" id="WP_158208194.1">
    <property type="nucleotide sequence ID" value="NZ_CP046996.1"/>
</dbReference>
<dbReference type="AlphaFoldDB" id="A0A857DI05"/>
<dbReference type="Gene3D" id="3.20.20.220">
    <property type="match status" value="1"/>
</dbReference>
<organism evidence="13 14">
    <name type="scientific">Dehalobacter restrictus</name>
    <dbReference type="NCBI Taxonomy" id="55583"/>
    <lineage>
        <taxon>Bacteria</taxon>
        <taxon>Bacillati</taxon>
        <taxon>Bacillota</taxon>
        <taxon>Clostridia</taxon>
        <taxon>Eubacteriales</taxon>
        <taxon>Desulfitobacteriaceae</taxon>
        <taxon>Dehalobacter</taxon>
    </lineage>
</organism>
<dbReference type="InterPro" id="IPR003171">
    <property type="entry name" value="Mehydrof_redctse-like"/>
</dbReference>
<dbReference type="CDD" id="cd00537">
    <property type="entry name" value="MTHFR"/>
    <property type="match status" value="1"/>
</dbReference>
<keyword evidence="8" id="KW-0520">NAD</keyword>
<dbReference type="InterPro" id="IPR029041">
    <property type="entry name" value="FAD-linked_oxidoreductase-like"/>
</dbReference>
<evidence type="ECO:0000256" key="7">
    <source>
        <dbReference type="ARBA" id="ARBA00023002"/>
    </source>
</evidence>
<comment type="cofactor">
    <cofactor evidence="1 12">
        <name>FAD</name>
        <dbReference type="ChEBI" id="CHEBI:57692"/>
    </cofactor>
</comment>
<dbReference type="GO" id="GO:0106312">
    <property type="term" value="F:methylenetetrahydrofolate reductase (NADH) activity"/>
    <property type="evidence" value="ECO:0007669"/>
    <property type="project" value="UniProtKB-EC"/>
</dbReference>
<comment type="similarity">
    <text evidence="3 12">Belongs to the methylenetetrahydrofolate reductase family.</text>
</comment>
<proteinExistence type="inferred from homology"/>
<dbReference type="Proteomes" id="UP000430508">
    <property type="component" value="Chromosome"/>
</dbReference>
<dbReference type="EMBL" id="CP046996">
    <property type="protein sequence ID" value="QHA00122.1"/>
    <property type="molecule type" value="Genomic_DNA"/>
</dbReference>
<evidence type="ECO:0000256" key="11">
    <source>
        <dbReference type="ARBA" id="ARBA00048628"/>
    </source>
</evidence>
<evidence type="ECO:0000256" key="12">
    <source>
        <dbReference type="RuleBase" id="RU003862"/>
    </source>
</evidence>
<evidence type="ECO:0000256" key="2">
    <source>
        <dbReference type="ARBA" id="ARBA00004777"/>
    </source>
</evidence>
<keyword evidence="5 12" id="KW-0285">Flavoprotein</keyword>
<dbReference type="UniPathway" id="UPA00193"/>
<evidence type="ECO:0000256" key="5">
    <source>
        <dbReference type="ARBA" id="ARBA00022630"/>
    </source>
</evidence>
<evidence type="ECO:0000256" key="3">
    <source>
        <dbReference type="ARBA" id="ARBA00006743"/>
    </source>
</evidence>
<evidence type="ECO:0000313" key="14">
    <source>
        <dbReference type="Proteomes" id="UP000430508"/>
    </source>
</evidence>
<sequence length="302" mass="33562">MFISELFQQKKVVSFEIFPPKLTPSIEVIYDTIDALAPLRPDFISVTYGAGGSTSKTTAEIASIVENKYNINSLAHLTCITSSKEQIEGTLTQLADSNVSNILALRGDIPKGSEETGRARDFQYASDLVAYIQDKHSFCLGGACYPEGHPECPNKDQDIENLRRKVDAGVGFLVTQLFYDNDAFFRFQEKVANLNINVPILAGIMPITNRGQIERILSLSNARMPQKLIKILDKFEHNLEALKDAGIAYATKQIVELLANDIDGVHIYTMNKPQIAKDLVRNLDSLFYAVNSQETRKEGNLA</sequence>
<dbReference type="SUPFAM" id="SSF51730">
    <property type="entry name" value="FAD-linked oxidoreductase"/>
    <property type="match status" value="1"/>
</dbReference>
<dbReference type="EC" id="1.5.1.54" evidence="12"/>
<evidence type="ECO:0000256" key="8">
    <source>
        <dbReference type="ARBA" id="ARBA00023027"/>
    </source>
</evidence>
<keyword evidence="7 12" id="KW-0560">Oxidoreductase</keyword>
<comment type="pathway">
    <text evidence="2 12">One-carbon metabolism; tetrahydrofolate interconversion.</text>
</comment>
<keyword evidence="4" id="KW-0028">Amino-acid biosynthesis</keyword>
<evidence type="ECO:0000256" key="9">
    <source>
        <dbReference type="ARBA" id="ARBA00023167"/>
    </source>
</evidence>
<dbReference type="GO" id="GO:0035999">
    <property type="term" value="P:tetrahydrofolate interconversion"/>
    <property type="evidence" value="ECO:0007669"/>
    <property type="project" value="UniProtKB-UniPathway"/>
</dbReference>
<evidence type="ECO:0000256" key="6">
    <source>
        <dbReference type="ARBA" id="ARBA00022827"/>
    </source>
</evidence>
<dbReference type="Pfam" id="PF02219">
    <property type="entry name" value="MTHFR"/>
    <property type="match status" value="1"/>
</dbReference>
<keyword evidence="6 12" id="KW-0274">FAD</keyword>
<keyword evidence="9" id="KW-0486">Methionine biosynthesis</keyword>
<accession>A0A857DI05</accession>
<dbReference type="NCBIfam" id="TIGR00676">
    <property type="entry name" value="fadh2"/>
    <property type="match status" value="1"/>
</dbReference>